<evidence type="ECO:0000313" key="2">
    <source>
        <dbReference type="Proteomes" id="UP000219452"/>
    </source>
</evidence>
<dbReference type="OrthoDB" id="9814490at2"/>
<reference evidence="2" key="1">
    <citation type="submission" date="2017-09" db="EMBL/GenBank/DDBJ databases">
        <authorList>
            <person name="Varghese N."/>
            <person name="Submissions S."/>
        </authorList>
    </citation>
    <scope>NUCLEOTIDE SEQUENCE [LARGE SCALE GENOMIC DNA]</scope>
    <source>
        <strain evidence="2">DSM 29961</strain>
    </source>
</reference>
<dbReference type="RefSeq" id="WP_097127140.1">
    <property type="nucleotide sequence ID" value="NZ_OCNH01000003.1"/>
</dbReference>
<dbReference type="SUPFAM" id="SSF51161">
    <property type="entry name" value="Trimeric LpxA-like enzymes"/>
    <property type="match status" value="1"/>
</dbReference>
<dbReference type="AlphaFoldDB" id="A0A286G820"/>
<dbReference type="InterPro" id="IPR011004">
    <property type="entry name" value="Trimer_LpxA-like_sf"/>
</dbReference>
<dbReference type="Proteomes" id="UP000219452">
    <property type="component" value="Unassembled WGS sequence"/>
</dbReference>
<keyword evidence="1" id="KW-0808">Transferase</keyword>
<dbReference type="PANTHER" id="PTHR23416">
    <property type="entry name" value="SIALIC ACID SYNTHASE-RELATED"/>
    <property type="match status" value="1"/>
</dbReference>
<evidence type="ECO:0000313" key="1">
    <source>
        <dbReference type="EMBL" id="SOD91628.1"/>
    </source>
</evidence>
<organism evidence="1 2">
    <name type="scientific">Spirosoma fluviale</name>
    <dbReference type="NCBI Taxonomy" id="1597977"/>
    <lineage>
        <taxon>Bacteria</taxon>
        <taxon>Pseudomonadati</taxon>
        <taxon>Bacteroidota</taxon>
        <taxon>Cytophagia</taxon>
        <taxon>Cytophagales</taxon>
        <taxon>Cytophagaceae</taxon>
        <taxon>Spirosoma</taxon>
    </lineage>
</organism>
<dbReference type="InterPro" id="IPR051159">
    <property type="entry name" value="Hexapeptide_acetyltransf"/>
</dbReference>
<accession>A0A286G820</accession>
<proteinExistence type="predicted"/>
<name>A0A286G820_9BACT</name>
<protein>
    <submittedName>
        <fullName evidence="1">Carbonic anhydrase or acetyltransferase, isoleucine patch superfamily</fullName>
    </submittedName>
</protein>
<dbReference type="PANTHER" id="PTHR23416:SF78">
    <property type="entry name" value="LIPOPOLYSACCHARIDE BIOSYNTHESIS O-ACETYL TRANSFERASE WBBJ-RELATED"/>
    <property type="match status" value="1"/>
</dbReference>
<dbReference type="EMBL" id="OCNH01000003">
    <property type="protein sequence ID" value="SOD91628.1"/>
    <property type="molecule type" value="Genomic_DNA"/>
</dbReference>
<sequence length="221" mass="25042">MFLKLISFFLPWSLRRRALNKWFGFEISPTAHIGLAWIFPTRLVMKDNARIDHFTVAVNLDRIEMEKDAYIGRSNWITGFSKDADSAHFRHQAATRRPELWLGESASVNKNHHLDCTNRLEIGKFSTIAGYNSQFLTHSINVEENRQDSTPISIGDYTFVGTNVVVLGGSRLPDHSVLGAKSLLNKAFEEPWMLYAGVPAKALQPVPKTAKYFSRTEGFVI</sequence>
<gene>
    <name evidence="1" type="ORF">SAMN06269250_3560</name>
</gene>
<dbReference type="Gene3D" id="2.160.10.10">
    <property type="entry name" value="Hexapeptide repeat proteins"/>
    <property type="match status" value="1"/>
</dbReference>
<keyword evidence="2" id="KW-1185">Reference proteome</keyword>
<dbReference type="GO" id="GO:0016740">
    <property type="term" value="F:transferase activity"/>
    <property type="evidence" value="ECO:0007669"/>
    <property type="project" value="UniProtKB-KW"/>
</dbReference>